<feature type="transmembrane region" description="Helical" evidence="1">
    <location>
        <begin position="12"/>
        <end position="34"/>
    </location>
</feature>
<feature type="transmembrane region" description="Helical" evidence="1">
    <location>
        <begin position="114"/>
        <end position="133"/>
    </location>
</feature>
<name>A0A368BQS7_9GAMM</name>
<gene>
    <name evidence="2" type="ORF">DBW98_00355</name>
</gene>
<evidence type="ECO:0000313" key="2">
    <source>
        <dbReference type="EMBL" id="RCL39688.1"/>
    </source>
</evidence>
<keyword evidence="1" id="KW-1133">Transmembrane helix</keyword>
<keyword evidence="1" id="KW-0812">Transmembrane</keyword>
<keyword evidence="1" id="KW-0472">Membrane</keyword>
<accession>A0A368BQS7</accession>
<organism evidence="2 3">
    <name type="scientific">SAR86 cluster bacterium</name>
    <dbReference type="NCBI Taxonomy" id="2030880"/>
    <lineage>
        <taxon>Bacteria</taxon>
        <taxon>Pseudomonadati</taxon>
        <taxon>Pseudomonadota</taxon>
        <taxon>Gammaproteobacteria</taxon>
        <taxon>SAR86 cluster</taxon>
    </lineage>
</organism>
<proteinExistence type="predicted"/>
<evidence type="ECO:0000256" key="1">
    <source>
        <dbReference type="SAM" id="Phobius"/>
    </source>
</evidence>
<dbReference type="EMBL" id="QOPC01000001">
    <property type="protein sequence ID" value="RCL39688.1"/>
    <property type="molecule type" value="Genomic_DNA"/>
</dbReference>
<reference evidence="2 3" key="1">
    <citation type="journal article" date="2018" name="Microbiome">
        <title>Fine metagenomic profile of the Mediterranean stratified and mixed water columns revealed by assembly and recruitment.</title>
        <authorList>
            <person name="Haro-Moreno J.M."/>
            <person name="Lopez-Perez M."/>
            <person name="De La Torre J.R."/>
            <person name="Picazo A."/>
            <person name="Camacho A."/>
            <person name="Rodriguez-Valera F."/>
        </authorList>
    </citation>
    <scope>NUCLEOTIDE SEQUENCE [LARGE SCALE GENOMIC DNA]</scope>
    <source>
        <strain evidence="2">MED-G84</strain>
    </source>
</reference>
<comment type="caution">
    <text evidence="2">The sequence shown here is derived from an EMBL/GenBank/DDBJ whole genome shotgun (WGS) entry which is preliminary data.</text>
</comment>
<dbReference type="Proteomes" id="UP000253032">
    <property type="component" value="Unassembled WGS sequence"/>
</dbReference>
<protein>
    <submittedName>
        <fullName evidence="2">Uncharacterized protein</fullName>
    </submittedName>
</protein>
<sequence length="135" mass="14709">MTELDLWNHLWMASGSNATWFIGLGFLSWVGLRAGQNIYNNPDTPLLMKISATVFCLFVANGWITNFAFSEWNANGVANAMTSIQEEGAILSSYANELIAATDPGAAFSLMPDVIQGLFVASILIMSIGPMWVKK</sequence>
<feature type="transmembrane region" description="Helical" evidence="1">
    <location>
        <begin position="46"/>
        <end position="64"/>
    </location>
</feature>
<evidence type="ECO:0000313" key="3">
    <source>
        <dbReference type="Proteomes" id="UP000253032"/>
    </source>
</evidence>
<dbReference type="AlphaFoldDB" id="A0A368BQS7"/>